<comment type="caution">
    <text evidence="1">The sequence shown here is derived from an EMBL/GenBank/DDBJ whole genome shotgun (WGS) entry which is preliminary data.</text>
</comment>
<dbReference type="EMBL" id="CM042042">
    <property type="protein sequence ID" value="KAI3705281.1"/>
    <property type="molecule type" value="Genomic_DNA"/>
</dbReference>
<proteinExistence type="predicted"/>
<name>A0ACB9A6X9_9ASTR</name>
<sequence>MATAGDGVSTYQSGGAGGKFRKRPVRRSAQATPYDRPPTALRNNSSSLFAKLVDPASRLIYAGADRLFGVFRKRLPPIPAQRLPGTSEEPRNRSQEAIPDPVAQNSIGVVKPSTNEGGNLASISVTTEISDLENMLKQKTFTRSEIERLTALLLSRTTESNVVEGDKEKLPSTSYHVLRPDTFTSATLNKQVEERETGNFDAAISTPVVNSRAFEDDGASPAELAKAYMGTRPTKLSPVTMRPSSQSLRQDLLLLNNTTTFPKTPTTSLAPKTVAAIKTSENSLTTPRSRGRSALYNMPRTPYYRGPSTSSQKGVASPSAWVHEGSVGSSRMAAKRRSSALDDIGSGGPMRRIRQKANLLSQQRSLSKHKSELGSGQKLLLRNEPEPKSSRAVEETGEINKRNQSYGSVPTESSQMALKIFEQLERMSPKEKRFSGAR</sequence>
<protein>
    <submittedName>
        <fullName evidence="1">Uncharacterized protein</fullName>
    </submittedName>
</protein>
<organism evidence="1 2">
    <name type="scientific">Smallanthus sonchifolius</name>
    <dbReference type="NCBI Taxonomy" id="185202"/>
    <lineage>
        <taxon>Eukaryota</taxon>
        <taxon>Viridiplantae</taxon>
        <taxon>Streptophyta</taxon>
        <taxon>Embryophyta</taxon>
        <taxon>Tracheophyta</taxon>
        <taxon>Spermatophyta</taxon>
        <taxon>Magnoliopsida</taxon>
        <taxon>eudicotyledons</taxon>
        <taxon>Gunneridae</taxon>
        <taxon>Pentapetalae</taxon>
        <taxon>asterids</taxon>
        <taxon>campanulids</taxon>
        <taxon>Asterales</taxon>
        <taxon>Asteraceae</taxon>
        <taxon>Asteroideae</taxon>
        <taxon>Heliantheae alliance</taxon>
        <taxon>Millerieae</taxon>
        <taxon>Smallanthus</taxon>
    </lineage>
</organism>
<keyword evidence="2" id="KW-1185">Reference proteome</keyword>
<evidence type="ECO:0000313" key="2">
    <source>
        <dbReference type="Proteomes" id="UP001056120"/>
    </source>
</evidence>
<gene>
    <name evidence="1" type="ORF">L1987_75516</name>
</gene>
<dbReference type="Proteomes" id="UP001056120">
    <property type="component" value="Linkage Group LG25"/>
</dbReference>
<evidence type="ECO:0000313" key="1">
    <source>
        <dbReference type="EMBL" id="KAI3705281.1"/>
    </source>
</evidence>
<reference evidence="1 2" key="2">
    <citation type="journal article" date="2022" name="Mol. Ecol. Resour.">
        <title>The genomes of chicory, endive, great burdock and yacon provide insights into Asteraceae paleo-polyploidization history and plant inulin production.</title>
        <authorList>
            <person name="Fan W."/>
            <person name="Wang S."/>
            <person name="Wang H."/>
            <person name="Wang A."/>
            <person name="Jiang F."/>
            <person name="Liu H."/>
            <person name="Zhao H."/>
            <person name="Xu D."/>
            <person name="Zhang Y."/>
        </authorList>
    </citation>
    <scope>NUCLEOTIDE SEQUENCE [LARGE SCALE GENOMIC DNA]</scope>
    <source>
        <strain evidence="2">cv. Yunnan</strain>
        <tissue evidence="1">Leaves</tissue>
    </source>
</reference>
<accession>A0ACB9A6X9</accession>
<reference evidence="2" key="1">
    <citation type="journal article" date="2022" name="Mol. Ecol. Resour.">
        <title>The genomes of chicory, endive, great burdock and yacon provide insights into Asteraceae palaeo-polyploidization history and plant inulin production.</title>
        <authorList>
            <person name="Fan W."/>
            <person name="Wang S."/>
            <person name="Wang H."/>
            <person name="Wang A."/>
            <person name="Jiang F."/>
            <person name="Liu H."/>
            <person name="Zhao H."/>
            <person name="Xu D."/>
            <person name="Zhang Y."/>
        </authorList>
    </citation>
    <scope>NUCLEOTIDE SEQUENCE [LARGE SCALE GENOMIC DNA]</scope>
    <source>
        <strain evidence="2">cv. Yunnan</strain>
    </source>
</reference>